<dbReference type="Pfam" id="PF18483">
    <property type="entry name" value="Lectin_L-type_dom"/>
    <property type="match status" value="1"/>
</dbReference>
<dbReference type="Proteomes" id="UP000218335">
    <property type="component" value="Unassembled WGS sequence"/>
</dbReference>
<keyword evidence="5" id="KW-0964">Secreted</keyword>
<keyword evidence="9" id="KW-0325">Glycoprotein</keyword>
<dbReference type="InterPro" id="IPR013783">
    <property type="entry name" value="Ig-like_fold"/>
</dbReference>
<evidence type="ECO:0000256" key="4">
    <source>
        <dbReference type="ARBA" id="ARBA00022512"/>
    </source>
</evidence>
<evidence type="ECO:0000313" key="14">
    <source>
        <dbReference type="Proteomes" id="UP000218335"/>
    </source>
</evidence>
<feature type="compositionally biased region" description="Low complexity" evidence="11">
    <location>
        <begin position="269"/>
        <end position="283"/>
    </location>
</feature>
<dbReference type="Pfam" id="PF00746">
    <property type="entry name" value="Gram_pos_anchor"/>
    <property type="match status" value="1"/>
</dbReference>
<protein>
    <recommendedName>
        <fullName evidence="3">Serine-rich adhesin for platelets</fullName>
    </recommendedName>
    <alternativeName>
        <fullName evidence="10">Adhesin SraP</fullName>
    </alternativeName>
</protein>
<dbReference type="InterPro" id="IPR052109">
    <property type="entry name" value="SRRM_Domain-Containing"/>
</dbReference>
<dbReference type="InterPro" id="IPR013320">
    <property type="entry name" value="ConA-like_dom_sf"/>
</dbReference>
<evidence type="ECO:0000259" key="12">
    <source>
        <dbReference type="PROSITE" id="PS50847"/>
    </source>
</evidence>
<dbReference type="InterPro" id="IPR019931">
    <property type="entry name" value="LPXTG_anchor"/>
</dbReference>
<dbReference type="InterPro" id="IPR056573">
    <property type="entry name" value="Lectin_L-type_dom"/>
</dbReference>
<evidence type="ECO:0000256" key="2">
    <source>
        <dbReference type="ARBA" id="ARBA00005826"/>
    </source>
</evidence>
<proteinExistence type="inferred from homology"/>
<dbReference type="Gene3D" id="2.60.120.200">
    <property type="match status" value="1"/>
</dbReference>
<evidence type="ECO:0000256" key="8">
    <source>
        <dbReference type="ARBA" id="ARBA00023088"/>
    </source>
</evidence>
<evidence type="ECO:0000256" key="9">
    <source>
        <dbReference type="ARBA" id="ARBA00023180"/>
    </source>
</evidence>
<feature type="domain" description="Gram-positive cocci surface proteins LPxTG" evidence="12">
    <location>
        <begin position="1334"/>
        <end position="1372"/>
    </location>
</feature>
<organism evidence="13 14">
    <name type="scientific">Staphylococcus delphini</name>
    <dbReference type="NCBI Taxonomy" id="53344"/>
    <lineage>
        <taxon>Bacteria</taxon>
        <taxon>Bacillati</taxon>
        <taxon>Bacillota</taxon>
        <taxon>Bacilli</taxon>
        <taxon>Bacillales</taxon>
        <taxon>Staphylococcaceae</taxon>
        <taxon>Staphylococcus</taxon>
        <taxon>Staphylococcus intermedius group</taxon>
    </lineage>
</organism>
<feature type="compositionally biased region" description="Polar residues" evidence="11">
    <location>
        <begin position="1310"/>
        <end position="1325"/>
    </location>
</feature>
<dbReference type="PANTHER" id="PTHR34755:SF4">
    <property type="entry name" value="F-BOX DOMAIN-CONTAINING PROTEIN"/>
    <property type="match status" value="1"/>
</dbReference>
<evidence type="ECO:0000256" key="3">
    <source>
        <dbReference type="ARBA" id="ARBA00019084"/>
    </source>
</evidence>
<feature type="compositionally biased region" description="Polar residues" evidence="11">
    <location>
        <begin position="145"/>
        <end position="168"/>
    </location>
</feature>
<dbReference type="CDD" id="cd01951">
    <property type="entry name" value="lectin_L-type"/>
    <property type="match status" value="1"/>
</dbReference>
<dbReference type="SUPFAM" id="SSF49899">
    <property type="entry name" value="Concanavalin A-like lectins/glucanases"/>
    <property type="match status" value="1"/>
</dbReference>
<feature type="region of interest" description="Disordered" evidence="11">
    <location>
        <begin position="960"/>
        <end position="984"/>
    </location>
</feature>
<feature type="region of interest" description="Disordered" evidence="11">
    <location>
        <begin position="1014"/>
        <end position="1121"/>
    </location>
</feature>
<keyword evidence="6" id="KW-0732">Signal</keyword>
<dbReference type="RefSeq" id="WP_096591379.1">
    <property type="nucleotide sequence ID" value="NZ_MWUU01000002.1"/>
</dbReference>
<dbReference type="NCBIfam" id="TIGR01167">
    <property type="entry name" value="LPXTG_anchor"/>
    <property type="match status" value="1"/>
</dbReference>
<evidence type="ECO:0000256" key="11">
    <source>
        <dbReference type="SAM" id="MobiDB-lite"/>
    </source>
</evidence>
<dbReference type="InterPro" id="IPR022263">
    <property type="entry name" value="KxYKxGKxW"/>
</dbReference>
<dbReference type="Pfam" id="PF05345">
    <property type="entry name" value="He_PIG"/>
    <property type="match status" value="2"/>
</dbReference>
<feature type="compositionally biased region" description="Low complexity" evidence="11">
    <location>
        <begin position="1296"/>
        <end position="1309"/>
    </location>
</feature>
<accession>A0A2A4H0I2</accession>
<comment type="subcellular location">
    <subcellularLocation>
        <location evidence="1">Secreted</location>
        <location evidence="1">Cell wall</location>
        <topology evidence="1">Peptidoglycan-anchor</topology>
    </subcellularLocation>
</comment>
<sequence>MSKKEKVLNECLKQEKSRVKLYKSGKHWVKSGMKEVKFLHMMGFPLLTSASSDEGDEDERHTNTIKRSVIKVSTLAGGAATANLFQGHEAMAASELPLTSEWSTQSEAVANQNSTALRPPSISESEMLSAEALQSSESNDAKAYMQTSESDYASSAESQNLKVTTQPSESHHEILQIKTSESVHAEESTQTSENHRMPMTESEHPEETAQSSESYSEKQIHQSESVENHTSSRVQTTTRFETYNHASTTTHDTTTNQQSEAKVKEKTHSTAATSDDTPTTNPSDHTKKIRKARSVSHVTENHTTTRATTTAVTDQVIVTRENFERHFSTHGTAYYTPESGIVTLTSDAKNQKGSVTLGSKVNFNQDFELTLGVGLGTRYEGHSPDGVIGGDGIGFVFSPGPLDQSGRQGSAVGFGGLQDAFGFKLDTYHNTRQPKANDYANADPPSVGGGGAFGAFVSTNNKGVAVTYADNSTSATAAKLEKQPDGTIQDLLIQYDAKTKVMTVVYAGQKWTKNISDWILRGRTTNYSFGITASTGGARNLQQIQVGSFYYTEAAVTRISYFDADTGKEIIPPKTVAGSVGDIVTVDKQETDLSAKGYRFVGYYSKDAPTYNVSNNTVNLTEKGQNIVFFYKDVEAPTLTMPTQTKELNVPFRPITVNTTDNSGGHVRNTVTGLPDGLLYDEIENVITGKATKLGDYKVTVTSVDEADNVSTSSFDFKIVDTIPPVVKVNHQYNTVFQEIKEITIETRDNSGHTIDTVTGLPRGLWYNPQTKTVSGRPTQIGAFLVTVTSQDASHNKTTKNFVWTIERNAHSDSISLSHSTSVINSIKASQSMSESTQTSLSTSESISVVDSTSASLSMSQSVATSNSASVSDSISISDSESMSLQNSMHLSTSESMSASDSAMISNSISVSESMRTSMLASESLSNSTSISASDSASLSGSASESTSFSESISDSLSVLDSTSSSNSLSESASMKDSASLSNSRSASMSQSLASSESMSASISNSNRLSLSESVSASMSNQTSDSMRLSESNSASTSLSLSTSESDSIRDSTSISNSDSTSLSSSASQSVSTLESMSTSASQSGSHSTLNSLSTSESTSLSDSVSASNSELKSNSTSLSLSTSGSASISNSLSLFGSDSVSASVSASNSASVSTSLSTSVSMADSTSVSTSLSDSVSMSNSALTSSSTSTSESFSDSRSMSQSTSLSTDTSMSDSHSVSTSASASLSTSNSTSTSLSLSDAQSTSHSVAESESMQHHSTSKSTSSLPSTTESHSMPHHTLTSSSESHSHNRVSSHHASLSSSESASQSMQPTTSEAIKQQPSHTSADHASVTLPNTGSEEASSKGLWAGLLSVILGIVLFGKAKKDKNDKKDN</sequence>
<feature type="region of interest" description="Disordered" evidence="11">
    <location>
        <begin position="1171"/>
        <end position="1342"/>
    </location>
</feature>
<gene>
    <name evidence="13" type="ORF">B5C08_01760</name>
</gene>
<reference evidence="13 14" key="1">
    <citation type="journal article" date="2017" name="PLoS ONE">
        <title>Development of a real-time PCR for detection of Staphylococcus pseudintermedius using a novel automated comparison of whole-genome sequences.</title>
        <authorList>
            <person name="Verstappen K.M."/>
            <person name="Huijbregts L."/>
            <person name="Spaninks M."/>
            <person name="Wagenaar J.A."/>
            <person name="Fluit A.C."/>
            <person name="Duim B."/>
        </authorList>
    </citation>
    <scope>NUCLEOTIDE SEQUENCE [LARGE SCALE GENOMIC DNA]</scope>
    <source>
        <strain evidence="13 14">215070706401-1</strain>
    </source>
</reference>
<keyword evidence="8" id="KW-0572">Peptidoglycan-anchor</keyword>
<keyword evidence="7" id="KW-0130">Cell adhesion</keyword>
<evidence type="ECO:0000256" key="6">
    <source>
        <dbReference type="ARBA" id="ARBA00022729"/>
    </source>
</evidence>
<dbReference type="Gene3D" id="2.60.40.10">
    <property type="entry name" value="Immunoglobulins"/>
    <property type="match status" value="2"/>
</dbReference>
<evidence type="ECO:0000256" key="10">
    <source>
        <dbReference type="ARBA" id="ARBA00032611"/>
    </source>
</evidence>
<feature type="compositionally biased region" description="Basic and acidic residues" evidence="11">
    <location>
        <begin position="215"/>
        <end position="227"/>
    </location>
</feature>
<dbReference type="PANTHER" id="PTHR34755">
    <property type="entry name" value="SERINE/ARGININE REPETITIVE MATRIX PROTEIN 3-RELATED"/>
    <property type="match status" value="1"/>
</dbReference>
<feature type="region of interest" description="Disordered" evidence="11">
    <location>
        <begin position="132"/>
        <end position="302"/>
    </location>
</feature>
<dbReference type="PROSITE" id="PS50847">
    <property type="entry name" value="GRAM_POS_ANCHORING"/>
    <property type="match status" value="1"/>
</dbReference>
<keyword evidence="4" id="KW-0134">Cell wall</keyword>
<evidence type="ECO:0000313" key="13">
    <source>
        <dbReference type="EMBL" id="PCF56786.1"/>
    </source>
</evidence>
<dbReference type="EMBL" id="MWUU01000002">
    <property type="protein sequence ID" value="PCF56786.1"/>
    <property type="molecule type" value="Genomic_DNA"/>
</dbReference>
<comment type="similarity">
    <text evidence="2">Belongs to the serine-rich repeat protein (SRRP) family.</text>
</comment>
<feature type="compositionally biased region" description="Basic and acidic residues" evidence="11">
    <location>
        <begin position="169"/>
        <end position="207"/>
    </location>
</feature>
<evidence type="ECO:0000256" key="7">
    <source>
        <dbReference type="ARBA" id="ARBA00022889"/>
    </source>
</evidence>
<feature type="compositionally biased region" description="Low complexity" evidence="11">
    <location>
        <begin position="1257"/>
        <end position="1286"/>
    </location>
</feature>
<evidence type="ECO:0000256" key="5">
    <source>
        <dbReference type="ARBA" id="ARBA00022525"/>
    </source>
</evidence>
<feature type="compositionally biased region" description="Polar residues" evidence="11">
    <location>
        <begin position="228"/>
        <end position="247"/>
    </location>
</feature>
<evidence type="ECO:0000256" key="1">
    <source>
        <dbReference type="ARBA" id="ARBA00004168"/>
    </source>
</evidence>
<comment type="caution">
    <text evidence="13">The sequence shown here is derived from an EMBL/GenBank/DDBJ whole genome shotgun (WGS) entry which is preliminary data.</text>
</comment>
<name>A0A2A4H0I2_9STAP</name>
<dbReference type="NCBIfam" id="TIGR03715">
    <property type="entry name" value="KxYKxGKxW"/>
    <property type="match status" value="1"/>
</dbReference>
<feature type="compositionally biased region" description="Low complexity" evidence="11">
    <location>
        <begin position="1171"/>
        <end position="1248"/>
    </location>
</feature>
<dbReference type="Pfam" id="PF19258">
    <property type="entry name" value="KxYKxGKxW_sig"/>
    <property type="match status" value="1"/>
</dbReference>
<dbReference type="Gene3D" id="3.10.20.320">
    <property type="entry name" value="Putative peptidoglycan bound protein (lpxtg motif)"/>
    <property type="match status" value="1"/>
</dbReference>
<feature type="compositionally biased region" description="Low complexity" evidence="11">
    <location>
        <begin position="1029"/>
        <end position="1121"/>
    </location>
</feature>
<dbReference type="GO" id="GO:0007155">
    <property type="term" value="P:cell adhesion"/>
    <property type="evidence" value="ECO:0007669"/>
    <property type="project" value="UniProtKB-KW"/>
</dbReference>